<evidence type="ECO:0000313" key="2">
    <source>
        <dbReference type="EMBL" id="KAG8043242.1"/>
    </source>
</evidence>
<comment type="caution">
    <text evidence="2">The sequence shown here is derived from an EMBL/GenBank/DDBJ whole genome shotgun (WGS) entry which is preliminary data.</text>
</comment>
<feature type="region of interest" description="Disordered" evidence="1">
    <location>
        <begin position="70"/>
        <end position="100"/>
    </location>
</feature>
<reference evidence="2" key="1">
    <citation type="journal article" date="2021" name="bioRxiv">
        <title>Whole Genome Assembly and Annotation of Northern Wild Rice, Zizania palustris L., Supports a Whole Genome Duplication in the Zizania Genus.</title>
        <authorList>
            <person name="Haas M."/>
            <person name="Kono T."/>
            <person name="Macchietto M."/>
            <person name="Millas R."/>
            <person name="McGilp L."/>
            <person name="Shao M."/>
            <person name="Duquette J."/>
            <person name="Hirsch C.N."/>
            <person name="Kimball J."/>
        </authorList>
    </citation>
    <scope>NUCLEOTIDE SEQUENCE</scope>
    <source>
        <tissue evidence="2">Fresh leaf tissue</tissue>
    </source>
</reference>
<proteinExistence type="predicted"/>
<feature type="region of interest" description="Disordered" evidence="1">
    <location>
        <begin position="1"/>
        <end position="49"/>
    </location>
</feature>
<feature type="non-terminal residue" evidence="2">
    <location>
        <position position="1"/>
    </location>
</feature>
<evidence type="ECO:0000313" key="3">
    <source>
        <dbReference type="Proteomes" id="UP000729402"/>
    </source>
</evidence>
<organism evidence="2 3">
    <name type="scientific">Zizania palustris</name>
    <name type="common">Northern wild rice</name>
    <dbReference type="NCBI Taxonomy" id="103762"/>
    <lineage>
        <taxon>Eukaryota</taxon>
        <taxon>Viridiplantae</taxon>
        <taxon>Streptophyta</taxon>
        <taxon>Embryophyta</taxon>
        <taxon>Tracheophyta</taxon>
        <taxon>Spermatophyta</taxon>
        <taxon>Magnoliopsida</taxon>
        <taxon>Liliopsida</taxon>
        <taxon>Poales</taxon>
        <taxon>Poaceae</taxon>
        <taxon>BOP clade</taxon>
        <taxon>Oryzoideae</taxon>
        <taxon>Oryzeae</taxon>
        <taxon>Zizaniinae</taxon>
        <taxon>Zizania</taxon>
    </lineage>
</organism>
<evidence type="ECO:0000256" key="1">
    <source>
        <dbReference type="SAM" id="MobiDB-lite"/>
    </source>
</evidence>
<accession>A0A8J5R6L3</accession>
<gene>
    <name evidence="2" type="ORF">GUJ93_ZPchr0846g33715</name>
</gene>
<protein>
    <submittedName>
        <fullName evidence="2">Uncharacterized protein</fullName>
    </submittedName>
</protein>
<name>A0A8J5R6L3_ZIZPA</name>
<dbReference type="EMBL" id="JAAALK010001078">
    <property type="protein sequence ID" value="KAG8043242.1"/>
    <property type="molecule type" value="Genomic_DNA"/>
</dbReference>
<feature type="region of interest" description="Disordered" evidence="1">
    <location>
        <begin position="142"/>
        <end position="199"/>
    </location>
</feature>
<keyword evidence="3" id="KW-1185">Reference proteome</keyword>
<reference evidence="2" key="2">
    <citation type="submission" date="2021-02" db="EMBL/GenBank/DDBJ databases">
        <authorList>
            <person name="Kimball J.A."/>
            <person name="Haas M.W."/>
            <person name="Macchietto M."/>
            <person name="Kono T."/>
            <person name="Duquette J."/>
            <person name="Shao M."/>
        </authorList>
    </citation>
    <scope>NUCLEOTIDE SEQUENCE</scope>
    <source>
        <tissue evidence="2">Fresh leaf tissue</tissue>
    </source>
</reference>
<sequence>MDKETNDQLDSFAPLDEGAPEEHVSGGEMVDYMLGQPPPPTPGPQSQVSFDKLTFSDVLQFADFGPKLALNQPAAASENGAEDETATSSGSSPCRPSPTCLLPVSRITWMNRRVANRRLTPAASPRARRWCSRLTAAAVRRRPLTRGRAGAEAAPDDQVDRGGGEPADDTYRRRAQPPPADERVPQGPQVPHAWILCPK</sequence>
<dbReference type="Proteomes" id="UP000729402">
    <property type="component" value="Unassembled WGS sequence"/>
</dbReference>
<dbReference type="AlphaFoldDB" id="A0A8J5R6L3"/>